<dbReference type="IntAct" id="A7VMV5">
    <property type="interactions" value="2"/>
</dbReference>
<reference evidence="2" key="2">
    <citation type="submission" date="2007-09" db="EMBL/GenBank/DDBJ databases">
        <authorList>
            <person name="Ueki T."/>
        </authorList>
    </citation>
    <scope>NUCLEOTIDE SEQUENCE</scope>
</reference>
<proteinExistence type="evidence at transcript level"/>
<evidence type="ECO:0000313" key="2">
    <source>
        <dbReference type="EMBL" id="BAF79597.1"/>
    </source>
</evidence>
<dbReference type="AlphaFoldDB" id="A7VMV5"/>
<dbReference type="EMBL" id="AB360378">
    <property type="protein sequence ID" value="BAF79597.1"/>
    <property type="molecule type" value="mRNA"/>
</dbReference>
<dbReference type="Gene3D" id="1.10.246.100">
    <property type="entry name" value="Vanadium-binding protein 2"/>
    <property type="match status" value="1"/>
</dbReference>
<organism evidence="2">
    <name type="scientific">Ascidia sydneiensis samea</name>
    <name type="common">Vanadium-rich ascidian</name>
    <dbReference type="NCBI Taxonomy" id="79730"/>
    <lineage>
        <taxon>Eukaryota</taxon>
        <taxon>Metazoa</taxon>
        <taxon>Chordata</taxon>
        <taxon>Tunicata</taxon>
        <taxon>Ascidiacea</taxon>
        <taxon>Phlebobranchia</taxon>
        <taxon>Ascidiidae</taxon>
        <taxon>Ascidia</taxon>
    </lineage>
</organism>
<name>A7VMV5_ASCSS</name>
<reference evidence="2" key="1">
    <citation type="journal article" date="2004" name="Mar. Biotechnol.">
        <title>Expressed sequence tag analysis of vanadocytes in a vanadium-rich ascidian, Ascidia sydneiensis samea.</title>
        <authorList>
            <person name="Yamaguchi N."/>
            <person name="Kamino K."/>
            <person name="Ueki T."/>
            <person name="Michibata H."/>
        </authorList>
    </citation>
    <scope>NUCLEOTIDE SEQUENCE</scope>
</reference>
<keyword evidence="1" id="KW-0732">Signal</keyword>
<accession>A7VMV5</accession>
<evidence type="ECO:0000256" key="1">
    <source>
        <dbReference type="SAM" id="SignalP"/>
    </source>
</evidence>
<dbReference type="InterPro" id="IPR037242">
    <property type="entry name" value="Vanabin-2_sf"/>
</dbReference>
<sequence length="125" mass="14618">MASKLFLLLFLGMFVLIAASDESFDEEEDFEDEVMAQSYYPECDCRQECGTFRNCRATCRANCGDGRCRRECKRTKCINMKSQCRNCNGDCRERCRSKYCSKPCYKSLKVRKCVRCMVVSCHLRF</sequence>
<feature type="signal peptide" evidence="1">
    <location>
        <begin position="1"/>
        <end position="20"/>
    </location>
</feature>
<dbReference type="SUPFAM" id="SSF144129">
    <property type="entry name" value="Vanabin-like"/>
    <property type="match status" value="1"/>
</dbReference>
<protein>
    <submittedName>
        <fullName evidence="2">Vanadium-binding protein 3</fullName>
    </submittedName>
</protein>
<gene>
    <name evidence="2" type="primary">Vanabin3</name>
</gene>
<feature type="chain" id="PRO_5002717286" evidence="1">
    <location>
        <begin position="21"/>
        <end position="125"/>
    </location>
</feature>